<organism evidence="2 3">
    <name type="scientific">Cyanobium gracile (strain ATCC 27147 / PCC 6307)</name>
    <dbReference type="NCBI Taxonomy" id="292564"/>
    <lineage>
        <taxon>Bacteria</taxon>
        <taxon>Bacillati</taxon>
        <taxon>Cyanobacteriota</taxon>
        <taxon>Cyanophyceae</taxon>
        <taxon>Synechococcales</taxon>
        <taxon>Prochlorococcaceae</taxon>
        <taxon>Cyanobium</taxon>
    </lineage>
</organism>
<keyword evidence="1" id="KW-0812">Transmembrane</keyword>
<keyword evidence="1" id="KW-1133">Transmembrane helix</keyword>
<feature type="transmembrane region" description="Helical" evidence="1">
    <location>
        <begin position="48"/>
        <end position="68"/>
    </location>
</feature>
<feature type="transmembrane region" description="Helical" evidence="1">
    <location>
        <begin position="80"/>
        <end position="104"/>
    </location>
</feature>
<dbReference type="AlphaFoldDB" id="K9P937"/>
<evidence type="ECO:0000313" key="2">
    <source>
        <dbReference type="EMBL" id="AFY29468.1"/>
    </source>
</evidence>
<accession>K9P937</accession>
<name>K9P937_CYAGP</name>
<dbReference type="HOGENOM" id="CLU_1197987_0_0_3"/>
<reference evidence="3" key="1">
    <citation type="journal article" date="2013" name="Proc. Natl. Acad. Sci. U.S.A.">
        <title>Improving the coverage of the cyanobacterial phylum using diversity-driven genome sequencing.</title>
        <authorList>
            <person name="Shih P.M."/>
            <person name="Wu D."/>
            <person name="Latifi A."/>
            <person name="Axen S.D."/>
            <person name="Fewer D.P."/>
            <person name="Talla E."/>
            <person name="Calteau A."/>
            <person name="Cai F."/>
            <person name="Tandeau de Marsac N."/>
            <person name="Rippka R."/>
            <person name="Herdman M."/>
            <person name="Sivonen K."/>
            <person name="Coursin T."/>
            <person name="Laurent T."/>
            <person name="Goodwin L."/>
            <person name="Nolan M."/>
            <person name="Davenport K.W."/>
            <person name="Han C.S."/>
            <person name="Rubin E.M."/>
            <person name="Eisen J.A."/>
            <person name="Woyke T."/>
            <person name="Gugger M."/>
            <person name="Kerfeld C.A."/>
        </authorList>
    </citation>
    <scope>NUCLEOTIDE SEQUENCE [LARGE SCALE GENOMIC DNA]</scope>
    <source>
        <strain evidence="3">ATCC 27147 / PCC 6307</strain>
    </source>
</reference>
<dbReference type="KEGG" id="cgc:Cyagr_2361"/>
<dbReference type="RefSeq" id="WP_015109908.1">
    <property type="nucleotide sequence ID" value="NC_019675.1"/>
</dbReference>
<feature type="transmembrane region" description="Helical" evidence="1">
    <location>
        <begin position="124"/>
        <end position="144"/>
    </location>
</feature>
<feature type="transmembrane region" description="Helical" evidence="1">
    <location>
        <begin position="156"/>
        <end position="174"/>
    </location>
</feature>
<proteinExistence type="predicted"/>
<dbReference type="OrthoDB" id="510168at2"/>
<gene>
    <name evidence="2" type="ordered locus">Cyagr_2361</name>
</gene>
<dbReference type="EMBL" id="CP003495">
    <property type="protein sequence ID" value="AFY29468.1"/>
    <property type="molecule type" value="Genomic_DNA"/>
</dbReference>
<evidence type="ECO:0000256" key="1">
    <source>
        <dbReference type="SAM" id="Phobius"/>
    </source>
</evidence>
<dbReference type="STRING" id="292564.Cyagr_2361"/>
<evidence type="ECO:0000313" key="3">
    <source>
        <dbReference type="Proteomes" id="UP000010388"/>
    </source>
</evidence>
<feature type="transmembrane region" description="Helical" evidence="1">
    <location>
        <begin position="12"/>
        <end position="36"/>
    </location>
</feature>
<dbReference type="Proteomes" id="UP000010388">
    <property type="component" value="Chromosome"/>
</dbReference>
<dbReference type="eggNOG" id="ENOG5033ZZH">
    <property type="taxonomic scope" value="Bacteria"/>
</dbReference>
<feature type="transmembrane region" description="Helical" evidence="1">
    <location>
        <begin position="194"/>
        <end position="214"/>
    </location>
</feature>
<sequence length="219" mass="23274">MPTASLWKRWTGRWIIACVVTQLFELWGDGLAGWIFSAMGVSPGPGALLPLVVMAVIRLFSGALGGLAQGRVLKSRFPFTISWVVATSLGSAIALVLVFGWHAAAVLPSVGPMILDALQPPRSVLPPFIFASLTGLVLGVAQWLALRGHVEQAGRWVLFSVLGLTAADLLTGVLQRSLGAVGLDVSTGAWNPVFWVISAVGIALYGLLTSRFWVARFGR</sequence>
<protein>
    <submittedName>
        <fullName evidence="2">Uncharacterized protein</fullName>
    </submittedName>
</protein>
<keyword evidence="1" id="KW-0472">Membrane</keyword>